<keyword evidence="3" id="KW-0804">Transcription</keyword>
<dbReference type="Gene3D" id="1.10.357.10">
    <property type="entry name" value="Tetracycline Repressor, domain 2"/>
    <property type="match status" value="1"/>
</dbReference>
<dbReference type="InterPro" id="IPR001647">
    <property type="entry name" value="HTH_TetR"/>
</dbReference>
<dbReference type="Proteomes" id="UP000032749">
    <property type="component" value="Chromosome"/>
</dbReference>
<dbReference type="Pfam" id="PF00440">
    <property type="entry name" value="TetR_N"/>
    <property type="match status" value="1"/>
</dbReference>
<keyword evidence="1" id="KW-0805">Transcription regulation</keyword>
<dbReference type="EMBL" id="FO203512">
    <property type="protein sequence ID" value="CCK76589.1"/>
    <property type="molecule type" value="Genomic_DNA"/>
</dbReference>
<dbReference type="PROSITE" id="PS01081">
    <property type="entry name" value="HTH_TETR_1"/>
    <property type="match status" value="1"/>
</dbReference>
<sequence>MNIKPRQKILEAADQLFNQQGIQTTSLADISKAAEVSKGTLFYHFKSKDDLILEIAIQYIKTVEAEMLALIESKTEDQTLSSLALQLINRVIEAKQRNRLHLYLIEESINRSPAIRTVLNGLYSQWLTMITTAIEPWVGERAAASAQVLLAMTDGLIIQKTLEINIDDVEALLEVVFREQDQT</sequence>
<dbReference type="InterPro" id="IPR036271">
    <property type="entry name" value="Tet_transcr_reg_TetR-rel_C_sf"/>
</dbReference>
<dbReference type="PATRIC" id="fig|698738.3.peg.2495"/>
<reference evidence="6 7" key="1">
    <citation type="journal article" date="2013" name="Nat. Commun.">
        <title>Genome sequence and functional genomic analysis of the oil-degrading bacterium Oleispira antarctica.</title>
        <authorList>
            <person name="Kube M."/>
            <person name="Chernikova T.N."/>
            <person name="Al-Ramahi Y."/>
            <person name="Beloqui A."/>
            <person name="Lopez-Cortez N."/>
            <person name="Guazzaroni M.E."/>
            <person name="Heipieper H.J."/>
            <person name="Klages S."/>
            <person name="Kotsyurbenko O.R."/>
            <person name="Langer I."/>
            <person name="Nechitaylo T.Y."/>
            <person name="Lunsdorf H."/>
            <person name="Fernandez M."/>
            <person name="Juarez S."/>
            <person name="Ciordia S."/>
            <person name="Singer A."/>
            <person name="Kagan O."/>
            <person name="Egorova O."/>
            <person name="Petit P.A."/>
            <person name="Stogios P."/>
            <person name="Kim Y."/>
            <person name="Tchigvintsev A."/>
            <person name="Flick R."/>
            <person name="Denaro R."/>
            <person name="Genovese M."/>
            <person name="Albar J.P."/>
            <person name="Reva O.N."/>
            <person name="Martinez-Gomariz M."/>
            <person name="Tran H."/>
            <person name="Ferrer M."/>
            <person name="Savchenko A."/>
            <person name="Yakunin A.F."/>
            <person name="Yakimov M.M."/>
            <person name="Golyshina O.V."/>
            <person name="Reinhardt R."/>
            <person name="Golyshin P.N."/>
        </authorList>
    </citation>
    <scope>NUCLEOTIDE SEQUENCE [LARGE SCALE GENOMIC DNA]</scope>
</reference>
<feature type="DNA-binding region" description="H-T-H motif" evidence="4">
    <location>
        <begin position="26"/>
        <end position="45"/>
    </location>
</feature>
<dbReference type="InterPro" id="IPR009057">
    <property type="entry name" value="Homeodomain-like_sf"/>
</dbReference>
<accession>R4YUE3</accession>
<protein>
    <submittedName>
        <fullName evidence="6">TetR-family trancscriptional regulator</fullName>
    </submittedName>
</protein>
<evidence type="ECO:0000256" key="4">
    <source>
        <dbReference type="PROSITE-ProRule" id="PRU00335"/>
    </source>
</evidence>
<dbReference type="GO" id="GO:0003700">
    <property type="term" value="F:DNA-binding transcription factor activity"/>
    <property type="evidence" value="ECO:0007669"/>
    <property type="project" value="TreeGrafter"/>
</dbReference>
<name>R4YUE3_OLEAN</name>
<keyword evidence="2 4" id="KW-0238">DNA-binding</keyword>
<proteinExistence type="predicted"/>
<evidence type="ECO:0000256" key="2">
    <source>
        <dbReference type="ARBA" id="ARBA00023125"/>
    </source>
</evidence>
<dbReference type="SUPFAM" id="SSF48498">
    <property type="entry name" value="Tetracyclin repressor-like, C-terminal domain"/>
    <property type="match status" value="1"/>
</dbReference>
<evidence type="ECO:0000256" key="1">
    <source>
        <dbReference type="ARBA" id="ARBA00023015"/>
    </source>
</evidence>
<evidence type="ECO:0000256" key="3">
    <source>
        <dbReference type="ARBA" id="ARBA00023163"/>
    </source>
</evidence>
<organism evidence="6 7">
    <name type="scientific">Oleispira antarctica RB-8</name>
    <dbReference type="NCBI Taxonomy" id="698738"/>
    <lineage>
        <taxon>Bacteria</taxon>
        <taxon>Pseudomonadati</taxon>
        <taxon>Pseudomonadota</taxon>
        <taxon>Gammaproteobacteria</taxon>
        <taxon>Oceanospirillales</taxon>
        <taxon>Oceanospirillaceae</taxon>
        <taxon>Oleispira</taxon>
    </lineage>
</organism>
<gene>
    <name evidence="6" type="ORF">OLEAN_C24130</name>
</gene>
<dbReference type="InterPro" id="IPR023772">
    <property type="entry name" value="DNA-bd_HTH_TetR-type_CS"/>
</dbReference>
<evidence type="ECO:0000313" key="7">
    <source>
        <dbReference type="Proteomes" id="UP000032749"/>
    </source>
</evidence>
<dbReference type="GO" id="GO:0000976">
    <property type="term" value="F:transcription cis-regulatory region binding"/>
    <property type="evidence" value="ECO:0007669"/>
    <property type="project" value="TreeGrafter"/>
</dbReference>
<dbReference type="InterPro" id="IPR050109">
    <property type="entry name" value="HTH-type_TetR-like_transc_reg"/>
</dbReference>
<dbReference type="AlphaFoldDB" id="R4YUE3"/>
<dbReference type="PRINTS" id="PR00455">
    <property type="entry name" value="HTHTETR"/>
</dbReference>
<dbReference type="KEGG" id="oai:OLEAN_C24130"/>
<dbReference type="HOGENOM" id="CLU_069356_28_2_6"/>
<dbReference type="OrthoDB" id="116240at2"/>
<feature type="domain" description="HTH tetR-type" evidence="5">
    <location>
        <begin position="3"/>
        <end position="63"/>
    </location>
</feature>
<keyword evidence="7" id="KW-1185">Reference proteome</keyword>
<dbReference type="SUPFAM" id="SSF46689">
    <property type="entry name" value="Homeodomain-like"/>
    <property type="match status" value="1"/>
</dbReference>
<evidence type="ECO:0000313" key="6">
    <source>
        <dbReference type="EMBL" id="CCK76589.1"/>
    </source>
</evidence>
<dbReference type="PANTHER" id="PTHR30055">
    <property type="entry name" value="HTH-TYPE TRANSCRIPTIONAL REGULATOR RUTR"/>
    <property type="match status" value="1"/>
</dbReference>
<dbReference type="PROSITE" id="PS50977">
    <property type="entry name" value="HTH_TETR_2"/>
    <property type="match status" value="1"/>
</dbReference>
<dbReference type="PANTHER" id="PTHR30055:SF234">
    <property type="entry name" value="HTH-TYPE TRANSCRIPTIONAL REGULATOR BETI"/>
    <property type="match status" value="1"/>
</dbReference>
<dbReference type="STRING" id="698738.OLEAN_C24130"/>
<evidence type="ECO:0000259" key="5">
    <source>
        <dbReference type="PROSITE" id="PS50977"/>
    </source>
</evidence>